<feature type="signal peptide" evidence="1">
    <location>
        <begin position="1"/>
        <end position="28"/>
    </location>
</feature>
<reference evidence="2 3" key="2">
    <citation type="journal article" date="2023" name="Mol. Biol. Evol.">
        <title>Genomics of Secondarily Temperate Adaptation in the Only Non-Antarctic Icefish.</title>
        <authorList>
            <person name="Rivera-Colon A.G."/>
            <person name="Rayamajhi N."/>
            <person name="Minhas B.F."/>
            <person name="Madrigal G."/>
            <person name="Bilyk K.T."/>
            <person name="Yoon V."/>
            <person name="Hune M."/>
            <person name="Gregory S."/>
            <person name="Cheng C.H.C."/>
            <person name="Catchen J.M."/>
        </authorList>
    </citation>
    <scope>NUCLEOTIDE SEQUENCE [LARGE SCALE GENOMIC DNA]</scope>
    <source>
        <strain evidence="2">JMC-PN-2008</strain>
    </source>
</reference>
<name>A0AAN7YCS0_ELEMC</name>
<dbReference type="EMBL" id="JAUZQC010000004">
    <property type="protein sequence ID" value="KAK5873212.1"/>
    <property type="molecule type" value="Genomic_DNA"/>
</dbReference>
<sequence length="70" mass="7645">MKLREEDFCHCLLSTLSFLSLFLRSSTANQAAVTHLIAPYQIKSSASSSLRPPEHQAAFSFLQCSVGASL</sequence>
<accession>A0AAN7YCS0</accession>
<reference evidence="2 3" key="1">
    <citation type="journal article" date="2023" name="Genes (Basel)">
        <title>Chromosome-Level Genome Assembly and Circadian Gene Repertoire of the Patagonia Blennie Eleginops maclovinus-The Closest Ancestral Proxy of Antarctic Cryonotothenioids.</title>
        <authorList>
            <person name="Cheng C.C."/>
            <person name="Rivera-Colon A.G."/>
            <person name="Minhas B.F."/>
            <person name="Wilson L."/>
            <person name="Rayamajhi N."/>
            <person name="Vargas-Chacoff L."/>
            <person name="Catchen J.M."/>
        </authorList>
    </citation>
    <scope>NUCLEOTIDE SEQUENCE [LARGE SCALE GENOMIC DNA]</scope>
    <source>
        <strain evidence="2">JMC-PN-2008</strain>
    </source>
</reference>
<protein>
    <recommendedName>
        <fullName evidence="4">Secreted protein</fullName>
    </recommendedName>
</protein>
<dbReference type="AlphaFoldDB" id="A0AAN7YCS0"/>
<evidence type="ECO:0000313" key="3">
    <source>
        <dbReference type="Proteomes" id="UP001346869"/>
    </source>
</evidence>
<dbReference type="Proteomes" id="UP001346869">
    <property type="component" value="Unassembled WGS sequence"/>
</dbReference>
<gene>
    <name evidence="2" type="ORF">PBY51_013843</name>
</gene>
<proteinExistence type="predicted"/>
<keyword evidence="1" id="KW-0732">Signal</keyword>
<keyword evidence="3" id="KW-1185">Reference proteome</keyword>
<evidence type="ECO:0008006" key="4">
    <source>
        <dbReference type="Google" id="ProtNLM"/>
    </source>
</evidence>
<evidence type="ECO:0000313" key="2">
    <source>
        <dbReference type="EMBL" id="KAK5873212.1"/>
    </source>
</evidence>
<comment type="caution">
    <text evidence="2">The sequence shown here is derived from an EMBL/GenBank/DDBJ whole genome shotgun (WGS) entry which is preliminary data.</text>
</comment>
<evidence type="ECO:0000256" key="1">
    <source>
        <dbReference type="SAM" id="SignalP"/>
    </source>
</evidence>
<organism evidence="2 3">
    <name type="scientific">Eleginops maclovinus</name>
    <name type="common">Patagonian blennie</name>
    <name type="synonym">Eleginus maclovinus</name>
    <dbReference type="NCBI Taxonomy" id="56733"/>
    <lineage>
        <taxon>Eukaryota</taxon>
        <taxon>Metazoa</taxon>
        <taxon>Chordata</taxon>
        <taxon>Craniata</taxon>
        <taxon>Vertebrata</taxon>
        <taxon>Euteleostomi</taxon>
        <taxon>Actinopterygii</taxon>
        <taxon>Neopterygii</taxon>
        <taxon>Teleostei</taxon>
        <taxon>Neoteleostei</taxon>
        <taxon>Acanthomorphata</taxon>
        <taxon>Eupercaria</taxon>
        <taxon>Perciformes</taxon>
        <taxon>Notothenioidei</taxon>
        <taxon>Eleginopidae</taxon>
        <taxon>Eleginops</taxon>
    </lineage>
</organism>
<feature type="chain" id="PRO_5042979514" description="Secreted protein" evidence="1">
    <location>
        <begin position="29"/>
        <end position="70"/>
    </location>
</feature>